<dbReference type="RefSeq" id="WP_267463386.1">
    <property type="nucleotide sequence ID" value="NZ_BLMI01000028.1"/>
</dbReference>
<evidence type="ECO:0000313" key="2">
    <source>
        <dbReference type="Proteomes" id="UP000490821"/>
    </source>
</evidence>
<dbReference type="EMBL" id="BLMI01000028">
    <property type="protein sequence ID" value="GFI40175.1"/>
    <property type="molecule type" value="Genomic_DNA"/>
</dbReference>
<dbReference type="AlphaFoldDB" id="A0A829Z869"/>
<reference evidence="1 2" key="1">
    <citation type="journal article" date="2020" name="Microbiome">
        <title>Single-cell genomics of uncultured bacteria reveals dietary fiber responders in the mouse gut microbiota.</title>
        <authorList>
            <person name="Chijiiwa R."/>
            <person name="Hosokawa M."/>
            <person name="Kogawa M."/>
            <person name="Nishikawa Y."/>
            <person name="Ide K."/>
            <person name="Sakanashi C."/>
            <person name="Takahashi K."/>
            <person name="Takeyama H."/>
        </authorList>
    </citation>
    <scope>NUCLEOTIDE SEQUENCE [LARGE SCALE GENOMIC DNA]</scope>
    <source>
        <strain evidence="1">IMSAGC_017</strain>
    </source>
</reference>
<name>A0A829Z869_9FIRM</name>
<sequence length="42" mass="4711">MKSIIYIRMDVHKNTYSLCGNNSSTGEIIAQTKCATKVKKSF</sequence>
<dbReference type="Proteomes" id="UP000490821">
    <property type="component" value="Unassembled WGS sequence"/>
</dbReference>
<accession>A0A829Z869</accession>
<gene>
    <name evidence="1" type="ORF">IMSAGC017_00206</name>
</gene>
<protein>
    <submittedName>
        <fullName evidence="1">Uncharacterized protein</fullName>
    </submittedName>
</protein>
<proteinExistence type="predicted"/>
<organism evidence="1 2">
    <name type="scientific">Thomasclavelia cocleata</name>
    <dbReference type="NCBI Taxonomy" id="69824"/>
    <lineage>
        <taxon>Bacteria</taxon>
        <taxon>Bacillati</taxon>
        <taxon>Bacillota</taxon>
        <taxon>Erysipelotrichia</taxon>
        <taxon>Erysipelotrichales</taxon>
        <taxon>Coprobacillaceae</taxon>
        <taxon>Thomasclavelia</taxon>
    </lineage>
</organism>
<evidence type="ECO:0000313" key="1">
    <source>
        <dbReference type="EMBL" id="GFI40175.1"/>
    </source>
</evidence>
<comment type="caution">
    <text evidence="1">The sequence shown here is derived from an EMBL/GenBank/DDBJ whole genome shotgun (WGS) entry which is preliminary data.</text>
</comment>